<dbReference type="Proteomes" id="UP000186931">
    <property type="component" value="Unassembled WGS sequence"/>
</dbReference>
<proteinExistence type="predicted"/>
<protein>
    <recommendedName>
        <fullName evidence="4">Heme biosynthesis protein HemY</fullName>
    </recommendedName>
</protein>
<feature type="transmembrane region" description="Helical" evidence="1">
    <location>
        <begin position="44"/>
        <end position="65"/>
    </location>
</feature>
<keyword evidence="1" id="KW-1133">Transmembrane helix</keyword>
<evidence type="ECO:0000313" key="2">
    <source>
        <dbReference type="EMBL" id="OFE43158.1"/>
    </source>
</evidence>
<dbReference type="AlphaFoldDB" id="A0A1E8E179"/>
<keyword evidence="1" id="KW-0812">Transmembrane</keyword>
<dbReference type="EMBL" id="MKQS01000015">
    <property type="protein sequence ID" value="OFE43158.1"/>
    <property type="molecule type" value="Genomic_DNA"/>
</dbReference>
<dbReference type="eggNOG" id="ENOG50340SW">
    <property type="taxonomic scope" value="Bacteria"/>
</dbReference>
<gene>
    <name evidence="2" type="ORF">BJN41_08875</name>
</gene>
<comment type="caution">
    <text evidence="2">The sequence shown here is derived from an EMBL/GenBank/DDBJ whole genome shotgun (WGS) entry which is preliminary data.</text>
</comment>
<keyword evidence="1" id="KW-0472">Membrane</keyword>
<evidence type="ECO:0000256" key="1">
    <source>
        <dbReference type="SAM" id="Phobius"/>
    </source>
</evidence>
<sequence length="397" mass="47224">MKQILLAYVVVSIVLVALLSVLSYGYGSGYVYVYWRQWQLQTNIWLLLFFFLSISVSLQILWLLLKRYFSREQRKVETVFNFKNLHPYEQFAVIWLLDAAEDQHQFIRQVFAQSGLLKGVMEARMYSIQQQYPQALAALNQSSAMAFELAEIQRIEIYLAQQQPEQALTHLEFLNQHELSPWLFKVKTAYQKRLIALWGEFATQYPWHYLRSTKYGHLDADTKQKWLTELLTQFEQADAENLQALQQRYSDLSEQIFSQSYAIQVLWLKLLSRLPDLAAQHERLAVQMLSEQFNQEVFYLWFQQQLLKQQPDYAKIEKQINLWEQKYPALPVFSFAKWHIFTATARYSEAEQLLDLYPEHVLMSYLRVKSNLKDQPELLKQLNLIFENNSNFVEIKI</sequence>
<name>A0A1E8E179_9GAMM</name>
<organism evidence="2 3">
    <name type="scientific">Acinetobacter towneri</name>
    <dbReference type="NCBI Taxonomy" id="202956"/>
    <lineage>
        <taxon>Bacteria</taxon>
        <taxon>Pseudomonadati</taxon>
        <taxon>Pseudomonadota</taxon>
        <taxon>Gammaproteobacteria</taxon>
        <taxon>Moraxellales</taxon>
        <taxon>Moraxellaceae</taxon>
        <taxon>Acinetobacter</taxon>
    </lineage>
</organism>
<evidence type="ECO:0000313" key="3">
    <source>
        <dbReference type="Proteomes" id="UP000186931"/>
    </source>
</evidence>
<dbReference type="STRING" id="202956.BJN41_08875"/>
<evidence type="ECO:0008006" key="4">
    <source>
        <dbReference type="Google" id="ProtNLM"/>
    </source>
</evidence>
<reference evidence="2 3" key="1">
    <citation type="submission" date="2016-10" db="EMBL/GenBank/DDBJ databases">
        <title>Genome of airborne Acinetobacter sp. 5-2Ac02 in the hospital environment: Species near to Acinetobacter towneri.</title>
        <authorList>
            <person name="Barbosa B."/>
            <person name="Fernandez-Garcia L."/>
            <person name="Gato E."/>
            <person name="Leao R."/>
            <person name="Albano R."/>
            <person name="Fernandez B."/>
            <person name="Fernandez-Cuenca F."/>
            <person name="Marques E."/>
            <person name="Tomas M."/>
        </authorList>
    </citation>
    <scope>NUCLEOTIDE SEQUENCE [LARGE SCALE GENOMIC DNA]</scope>
    <source>
        <strain evidence="2 3">5-2Ac02</strain>
    </source>
</reference>
<feature type="transmembrane region" description="Helical" evidence="1">
    <location>
        <begin position="5"/>
        <end position="24"/>
    </location>
</feature>
<accession>A0A1E8E179</accession>
<dbReference type="RefSeq" id="WP_070154702.1">
    <property type="nucleotide sequence ID" value="NZ_MKQS01000015.1"/>
</dbReference>